<protein>
    <submittedName>
        <fullName evidence="1">Uncharacterized protein</fullName>
    </submittedName>
</protein>
<dbReference type="InterPro" id="IPR037171">
    <property type="entry name" value="NagB/RpiA_transferase-like"/>
</dbReference>
<dbReference type="InterPro" id="IPR000649">
    <property type="entry name" value="IF-2B-related"/>
</dbReference>
<organism evidence="1">
    <name type="scientific">marine sediment metagenome</name>
    <dbReference type="NCBI Taxonomy" id="412755"/>
    <lineage>
        <taxon>unclassified sequences</taxon>
        <taxon>metagenomes</taxon>
        <taxon>ecological metagenomes</taxon>
    </lineage>
</organism>
<dbReference type="AlphaFoldDB" id="X1KMK5"/>
<accession>X1KMK5</accession>
<gene>
    <name evidence="1" type="ORF">S03H2_55810</name>
</gene>
<proteinExistence type="predicted"/>
<dbReference type="Pfam" id="PF01008">
    <property type="entry name" value="IF-2B"/>
    <property type="match status" value="1"/>
</dbReference>
<comment type="caution">
    <text evidence="1">The sequence shown here is derived from an EMBL/GenBank/DDBJ whole genome shotgun (WGS) entry which is preliminary data.</text>
</comment>
<dbReference type="SUPFAM" id="SSF100950">
    <property type="entry name" value="NagB/RpiA/CoA transferase-like"/>
    <property type="match status" value="1"/>
</dbReference>
<feature type="non-terminal residue" evidence="1">
    <location>
        <position position="1"/>
    </location>
</feature>
<reference evidence="1" key="1">
    <citation type="journal article" date="2014" name="Front. Microbiol.">
        <title>High frequency of phylogenetically diverse reductive dehalogenase-homologous genes in deep subseafloor sedimentary metagenomes.</title>
        <authorList>
            <person name="Kawai M."/>
            <person name="Futagami T."/>
            <person name="Toyoda A."/>
            <person name="Takaki Y."/>
            <person name="Nishi S."/>
            <person name="Hori S."/>
            <person name="Arai W."/>
            <person name="Tsubouchi T."/>
            <person name="Morono Y."/>
            <person name="Uchiyama I."/>
            <person name="Ito T."/>
            <person name="Fujiyama A."/>
            <person name="Inagaki F."/>
            <person name="Takami H."/>
        </authorList>
    </citation>
    <scope>NUCLEOTIDE SEQUENCE</scope>
    <source>
        <strain evidence="1">Expedition CK06-06</strain>
    </source>
</reference>
<dbReference type="Gene3D" id="3.40.50.10470">
    <property type="entry name" value="Translation initiation factor eif-2b, domain 2"/>
    <property type="match status" value="1"/>
</dbReference>
<dbReference type="InterPro" id="IPR042529">
    <property type="entry name" value="IF_2B-like_C"/>
</dbReference>
<sequence>GANGVNIKDKVDIKSGTFGHTAGHLTIAALANLYRIPVFVVVDSDKFGDMDHDEELERKINWITGDKRALAKLEGIEDFNPREDIVDADKVYALVTDYGIFPPHKIPDDIRRKVDII</sequence>
<dbReference type="EMBL" id="BARU01035685">
    <property type="protein sequence ID" value="GAH83283.1"/>
    <property type="molecule type" value="Genomic_DNA"/>
</dbReference>
<evidence type="ECO:0000313" key="1">
    <source>
        <dbReference type="EMBL" id="GAH83283.1"/>
    </source>
</evidence>
<name>X1KMK5_9ZZZZ</name>